<sequence>MDSILLRSTRRTYSLNSGKTKSATKSQFLDTSSSIDSPLPLEKSPMAIFASQTVNEERRRLHHEADVVIVGAGIFGCAAAFALAKQGRSVILLERWMKEPDRIVGELLQPGGISALEKLGLSHCLEGIDSVRVDGYEVVYHGSPVNIPYPANAGATEEGGFHKSANHKSPRPKGRSFHHGRFITQLRKACAAQANITIFETEVLDTVTSTHLPQVLGVESRTSNPETGEKVKDCFFGQLTIIADGYASKFRKQYIHRAPIVKSKFYALELIDCPMPAPNHGIVVLSDASPVLLYQIGTHETRCLIDIPDNTPSATAAAGGVRNYIKTVVLPALPPQVQPCFEKALEDGKIPRSMPNSWLPPSTQTGKGMVILGDAMNMRHPLTGGGMTVAFNDVVLLSDLLSPERIPSLGDTVAVQKAMKEFHWKRKGLSSIINILAQALYSLFAANDSQLKALQKGCFAYFQHGGNCVDGPAGLLAGIIRQPFVLFYHFFAVALLSIWIVMQDTMGGLLGLWKFPLAVEQSVLIFWKACVVIFPFIFSELRS</sequence>
<evidence type="ECO:0000256" key="14">
    <source>
        <dbReference type="ARBA" id="ARBA00023221"/>
    </source>
</evidence>
<proteinExistence type="inferred from homology"/>
<keyword evidence="11 16" id="KW-1133">Transmembrane helix</keyword>
<keyword evidence="13 16" id="KW-0472">Membrane</keyword>
<keyword evidence="5 16" id="KW-0285">Flavoprotein</keyword>
<keyword evidence="6 16" id="KW-0812">Transmembrane</keyword>
<evidence type="ECO:0000256" key="10">
    <source>
        <dbReference type="ARBA" id="ARBA00022955"/>
    </source>
</evidence>
<dbReference type="InterPro" id="IPR040125">
    <property type="entry name" value="Squalene_monox"/>
</dbReference>
<comment type="caution">
    <text evidence="20">The sequence shown here is derived from an EMBL/GenBank/DDBJ whole genome shotgun (WGS) entry which is preliminary data.</text>
</comment>
<accession>A0A9P6VLN3</accession>
<dbReference type="Pfam" id="PF08491">
    <property type="entry name" value="SE"/>
    <property type="match status" value="1"/>
</dbReference>
<comment type="function">
    <text evidence="16">Catalyzes the stereospecific oxidation of squalene to (S)-2,3-epoxysqualene, and is considered to be a rate-limiting enzyme in steroid biosynthesis.</text>
</comment>
<feature type="transmembrane region" description="Helical" evidence="16">
    <location>
        <begin position="67"/>
        <end position="84"/>
    </location>
</feature>
<evidence type="ECO:0000256" key="12">
    <source>
        <dbReference type="ARBA" id="ARBA00023002"/>
    </source>
</evidence>
<feature type="domain" description="Squalene epoxidase" evidence="19">
    <location>
        <begin position="237"/>
        <end position="505"/>
    </location>
</feature>
<dbReference type="PANTHER" id="PTHR10835">
    <property type="entry name" value="SQUALENE MONOOXYGENASE"/>
    <property type="match status" value="1"/>
</dbReference>
<organism evidence="20 21">
    <name type="scientific">Hyphodiscus hymeniophilus</name>
    <dbReference type="NCBI Taxonomy" id="353542"/>
    <lineage>
        <taxon>Eukaryota</taxon>
        <taxon>Fungi</taxon>
        <taxon>Dikarya</taxon>
        <taxon>Ascomycota</taxon>
        <taxon>Pezizomycotina</taxon>
        <taxon>Leotiomycetes</taxon>
        <taxon>Helotiales</taxon>
        <taxon>Hyphodiscaceae</taxon>
        <taxon>Hyphodiscus</taxon>
    </lineage>
</organism>
<evidence type="ECO:0000259" key="18">
    <source>
        <dbReference type="Pfam" id="PF01266"/>
    </source>
</evidence>
<evidence type="ECO:0000256" key="11">
    <source>
        <dbReference type="ARBA" id="ARBA00022989"/>
    </source>
</evidence>
<feature type="transmembrane region" description="Helical" evidence="16">
    <location>
        <begin position="522"/>
        <end position="541"/>
    </location>
</feature>
<dbReference type="Proteomes" id="UP000785200">
    <property type="component" value="Unassembled WGS sequence"/>
</dbReference>
<keyword evidence="8 16" id="KW-0274">FAD</keyword>
<keyword evidence="20" id="KW-0503">Monooxygenase</keyword>
<evidence type="ECO:0000256" key="5">
    <source>
        <dbReference type="ARBA" id="ARBA00022630"/>
    </source>
</evidence>
<dbReference type="EMBL" id="VNKQ01000006">
    <property type="protein sequence ID" value="KAG0650285.1"/>
    <property type="molecule type" value="Genomic_DNA"/>
</dbReference>
<dbReference type="GO" id="GO:0004506">
    <property type="term" value="F:squalene monooxygenase activity"/>
    <property type="evidence" value="ECO:0007669"/>
    <property type="project" value="UniProtKB-UniRule"/>
</dbReference>
<dbReference type="SUPFAM" id="SSF51905">
    <property type="entry name" value="FAD/NAD(P)-binding domain"/>
    <property type="match status" value="1"/>
</dbReference>
<feature type="region of interest" description="Disordered" evidence="17">
    <location>
        <begin position="157"/>
        <end position="176"/>
    </location>
</feature>
<dbReference type="Pfam" id="PF01266">
    <property type="entry name" value="DAO"/>
    <property type="match status" value="1"/>
</dbReference>
<feature type="domain" description="FAD dependent oxidoreductase" evidence="18">
    <location>
        <begin position="66"/>
        <end position="95"/>
    </location>
</feature>
<comment type="catalytic activity">
    <reaction evidence="16">
        <text>squalene + reduced [NADPH--hemoprotein reductase] + O2 = (S)-2,3-epoxysqualene + oxidized [NADPH--hemoprotein reductase] + H2O + H(+)</text>
        <dbReference type="Rhea" id="RHEA:25282"/>
        <dbReference type="Rhea" id="RHEA-COMP:11964"/>
        <dbReference type="Rhea" id="RHEA-COMP:11965"/>
        <dbReference type="ChEBI" id="CHEBI:15377"/>
        <dbReference type="ChEBI" id="CHEBI:15378"/>
        <dbReference type="ChEBI" id="CHEBI:15379"/>
        <dbReference type="ChEBI" id="CHEBI:15440"/>
        <dbReference type="ChEBI" id="CHEBI:15441"/>
        <dbReference type="ChEBI" id="CHEBI:57618"/>
        <dbReference type="ChEBI" id="CHEBI:58210"/>
        <dbReference type="EC" id="1.14.14.17"/>
    </reaction>
</comment>
<evidence type="ECO:0000256" key="15">
    <source>
        <dbReference type="ARBA" id="ARBA00029435"/>
    </source>
</evidence>
<feature type="transmembrane region" description="Helical" evidence="16">
    <location>
        <begin position="484"/>
        <end position="502"/>
    </location>
</feature>
<evidence type="ECO:0000256" key="1">
    <source>
        <dbReference type="ARBA" id="ARBA00001974"/>
    </source>
</evidence>
<dbReference type="FunFam" id="3.50.50.60:FF:000166">
    <property type="entry name" value="Squalene monooxygenase Erg1"/>
    <property type="match status" value="1"/>
</dbReference>
<dbReference type="InterPro" id="IPR006076">
    <property type="entry name" value="FAD-dep_OxRdtase"/>
</dbReference>
<evidence type="ECO:0000313" key="20">
    <source>
        <dbReference type="EMBL" id="KAG0650285.1"/>
    </source>
</evidence>
<keyword evidence="14" id="KW-0753">Steroid metabolism</keyword>
<dbReference type="GO" id="GO:0005789">
    <property type="term" value="C:endoplasmic reticulum membrane"/>
    <property type="evidence" value="ECO:0007669"/>
    <property type="project" value="UniProtKB-SubCell"/>
</dbReference>
<evidence type="ECO:0000313" key="21">
    <source>
        <dbReference type="Proteomes" id="UP000785200"/>
    </source>
</evidence>
<keyword evidence="21" id="KW-1185">Reference proteome</keyword>
<dbReference type="EC" id="1.14.14.17" evidence="16"/>
<dbReference type="PRINTS" id="PR00420">
    <property type="entry name" value="RNGMNOXGNASE"/>
</dbReference>
<name>A0A9P6VLN3_9HELO</name>
<reference evidence="20" key="1">
    <citation type="submission" date="2019-07" db="EMBL/GenBank/DDBJ databases">
        <title>Hyphodiscus hymeniophilus genome sequencing and assembly.</title>
        <authorList>
            <person name="Kramer G."/>
            <person name="Nodwell J."/>
        </authorList>
    </citation>
    <scope>NUCLEOTIDE SEQUENCE</scope>
    <source>
        <strain evidence="20">ATCC 34498</strain>
    </source>
</reference>
<keyword evidence="10" id="KW-0752">Steroid biosynthesis</keyword>
<dbReference type="OrthoDB" id="1678617at2759"/>
<dbReference type="PANTHER" id="PTHR10835:SF0">
    <property type="entry name" value="SQUALENE MONOOXYGENASE"/>
    <property type="match status" value="1"/>
</dbReference>
<evidence type="ECO:0000256" key="13">
    <source>
        <dbReference type="ARBA" id="ARBA00023136"/>
    </source>
</evidence>
<keyword evidence="10" id="KW-0443">Lipid metabolism</keyword>
<dbReference type="InterPro" id="IPR013698">
    <property type="entry name" value="Squalene_epoxidase"/>
</dbReference>
<protein>
    <recommendedName>
        <fullName evidence="16">Squalene monooxygenase</fullName>
        <ecNumber evidence="16">1.14.14.17</ecNumber>
    </recommendedName>
</protein>
<dbReference type="AlphaFoldDB" id="A0A9P6VLN3"/>
<evidence type="ECO:0000256" key="6">
    <source>
        <dbReference type="ARBA" id="ARBA00022692"/>
    </source>
</evidence>
<dbReference type="GO" id="GO:0050660">
    <property type="term" value="F:flavin adenine dinucleotide binding"/>
    <property type="evidence" value="ECO:0007669"/>
    <property type="project" value="UniProtKB-UniRule"/>
</dbReference>
<evidence type="ECO:0000256" key="2">
    <source>
        <dbReference type="ARBA" id="ARBA00004154"/>
    </source>
</evidence>
<evidence type="ECO:0000256" key="9">
    <source>
        <dbReference type="ARBA" id="ARBA00022848"/>
    </source>
</evidence>
<gene>
    <name evidence="20" type="ORF">D0Z07_3273</name>
</gene>
<dbReference type="InterPro" id="IPR036188">
    <property type="entry name" value="FAD/NAD-bd_sf"/>
</dbReference>
<feature type="compositionally biased region" description="Basic residues" evidence="17">
    <location>
        <begin position="164"/>
        <end position="176"/>
    </location>
</feature>
<evidence type="ECO:0000256" key="3">
    <source>
        <dbReference type="ARBA" id="ARBA00004477"/>
    </source>
</evidence>
<comment type="pathway">
    <text evidence="15">Steroid metabolism; ergosterol biosynthesis.</text>
</comment>
<keyword evidence="9" id="KW-0492">Microsome</keyword>
<evidence type="ECO:0000256" key="4">
    <source>
        <dbReference type="ARBA" id="ARBA00008802"/>
    </source>
</evidence>
<evidence type="ECO:0000256" key="7">
    <source>
        <dbReference type="ARBA" id="ARBA00022824"/>
    </source>
</evidence>
<keyword evidence="7 16" id="KW-0256">Endoplasmic reticulum</keyword>
<dbReference type="Gene3D" id="3.50.50.60">
    <property type="entry name" value="FAD/NAD(P)-binding domain"/>
    <property type="match status" value="1"/>
</dbReference>
<comment type="cofactor">
    <cofactor evidence="1 16">
        <name>FAD</name>
        <dbReference type="ChEBI" id="CHEBI:57692"/>
    </cofactor>
</comment>
<keyword evidence="12 16" id="KW-0560">Oxidoreductase</keyword>
<comment type="similarity">
    <text evidence="4 16">Belongs to the squalene monooxygenase family.</text>
</comment>
<evidence type="ECO:0000259" key="19">
    <source>
        <dbReference type="Pfam" id="PF08491"/>
    </source>
</evidence>
<evidence type="ECO:0000256" key="17">
    <source>
        <dbReference type="SAM" id="MobiDB-lite"/>
    </source>
</evidence>
<evidence type="ECO:0000256" key="16">
    <source>
        <dbReference type="RuleBase" id="RU367121"/>
    </source>
</evidence>
<evidence type="ECO:0000256" key="8">
    <source>
        <dbReference type="ARBA" id="ARBA00022827"/>
    </source>
</evidence>
<dbReference type="GO" id="GO:0006696">
    <property type="term" value="P:ergosterol biosynthetic process"/>
    <property type="evidence" value="ECO:0007669"/>
    <property type="project" value="TreeGrafter"/>
</dbReference>
<comment type="subcellular location">
    <subcellularLocation>
        <location evidence="3 16">Endoplasmic reticulum membrane</location>
        <topology evidence="3 16">Multi-pass membrane protein</topology>
    </subcellularLocation>
    <subcellularLocation>
        <location evidence="2">Microsome membrane</location>
        <topology evidence="2">Multi-pass membrane protein</topology>
    </subcellularLocation>
</comment>
<keyword evidence="10" id="KW-0444">Lipid biosynthesis</keyword>